<feature type="domain" description="Rhamnogalacturonan lyase family 11 C-terminal" evidence="2">
    <location>
        <begin position="115"/>
        <end position="597"/>
    </location>
</feature>
<gene>
    <name evidence="3" type="ORF">QM480_08520</name>
</gene>
<accession>A0ABT6YL96</accession>
<feature type="domain" description="Rhamnogalacturonan I lyase beta-sheet" evidence="1">
    <location>
        <begin position="26"/>
        <end position="106"/>
    </location>
</feature>
<keyword evidence="4" id="KW-1185">Reference proteome</keyword>
<dbReference type="Proteomes" id="UP001236569">
    <property type="component" value="Unassembled WGS sequence"/>
</dbReference>
<evidence type="ECO:0000313" key="3">
    <source>
        <dbReference type="EMBL" id="MDI9864367.1"/>
    </source>
</evidence>
<organism evidence="3 4">
    <name type="scientific">Flectobacillus longus</name>
    <dbReference type="NCBI Taxonomy" id="2984207"/>
    <lineage>
        <taxon>Bacteria</taxon>
        <taxon>Pseudomonadati</taxon>
        <taxon>Bacteroidota</taxon>
        <taxon>Cytophagia</taxon>
        <taxon>Cytophagales</taxon>
        <taxon>Flectobacillaceae</taxon>
        <taxon>Flectobacillus</taxon>
    </lineage>
</organism>
<dbReference type="PANTHER" id="PTHR43118">
    <property type="entry name" value="RHAMNOGALACTURONAN LYASE (EUROFUNG)"/>
    <property type="match status" value="1"/>
</dbReference>
<dbReference type="GO" id="GO:0016829">
    <property type="term" value="F:lyase activity"/>
    <property type="evidence" value="ECO:0007669"/>
    <property type="project" value="UniProtKB-KW"/>
</dbReference>
<dbReference type="EMBL" id="JASHID010000005">
    <property type="protein sequence ID" value="MDI9864367.1"/>
    <property type="molecule type" value="Genomic_DNA"/>
</dbReference>
<dbReference type="PANTHER" id="PTHR43118:SF1">
    <property type="entry name" value="RHAMNOGALACTURONAN LYASE (EUROFUNG)"/>
    <property type="match status" value="1"/>
</dbReference>
<evidence type="ECO:0000313" key="4">
    <source>
        <dbReference type="Proteomes" id="UP001236569"/>
    </source>
</evidence>
<reference evidence="3 4" key="1">
    <citation type="submission" date="2023-05" db="EMBL/GenBank/DDBJ databases">
        <title>Novel species of genus Flectobacillus isolated from stream in China.</title>
        <authorList>
            <person name="Lu H."/>
        </authorList>
    </citation>
    <scope>NUCLEOTIDE SEQUENCE [LARGE SCALE GENOMIC DNA]</scope>
    <source>
        <strain evidence="3 4">DC10W</strain>
    </source>
</reference>
<dbReference type="InterPro" id="IPR041624">
    <property type="entry name" value="RGI_lyase"/>
</dbReference>
<dbReference type="InterPro" id="IPR028994">
    <property type="entry name" value="Integrin_alpha_N"/>
</dbReference>
<dbReference type="CDD" id="cd10318">
    <property type="entry name" value="RGL11"/>
    <property type="match status" value="1"/>
</dbReference>
<name>A0ABT6YL96_9BACT</name>
<evidence type="ECO:0000259" key="2">
    <source>
        <dbReference type="Pfam" id="PF21348"/>
    </source>
</evidence>
<comment type="caution">
    <text evidence="3">The sequence shown here is derived from an EMBL/GenBank/DDBJ whole genome shotgun (WGS) entry which is preliminary data.</text>
</comment>
<keyword evidence="3" id="KW-0456">Lyase</keyword>
<dbReference type="Pfam" id="PF21348">
    <property type="entry name" value="RGL11_C"/>
    <property type="match status" value="1"/>
</dbReference>
<dbReference type="SUPFAM" id="SSF69318">
    <property type="entry name" value="Integrin alpha N-terminal domain"/>
    <property type="match status" value="1"/>
</dbReference>
<dbReference type="InterPro" id="IPR034641">
    <property type="entry name" value="RGL11"/>
</dbReference>
<evidence type="ECO:0000259" key="1">
    <source>
        <dbReference type="Pfam" id="PF18370"/>
    </source>
</evidence>
<dbReference type="RefSeq" id="WP_283369567.1">
    <property type="nucleotide sequence ID" value="NZ_JASHID010000005.1"/>
</dbReference>
<proteinExistence type="predicted"/>
<dbReference type="Pfam" id="PF18370">
    <property type="entry name" value="RGI_lyase"/>
    <property type="match status" value="1"/>
</dbReference>
<dbReference type="InterPro" id="IPR049366">
    <property type="entry name" value="RGL11_C"/>
</dbReference>
<dbReference type="Gene3D" id="2.60.40.10">
    <property type="entry name" value="Immunoglobulins"/>
    <property type="match status" value="1"/>
</dbReference>
<dbReference type="InterPro" id="IPR013783">
    <property type="entry name" value="Ig-like_fold"/>
</dbReference>
<protein>
    <submittedName>
        <fullName evidence="3">Rhamnogalacturonan lyase</fullName>
    </submittedName>
</protein>
<sequence length="601" mass="66335">MKKIVSKVLPYAVGLLMSHAITAQYQLENLDRGLVAVRTNPKSVFLSWRILGTDAKNLAFNLYRGKTKLNVNPISAISNWVDSSGVESDEYSVRAVLNGKEQKAYSTKVLAQNFIEIPLNIPAGGITPDGKPYTYSASDCSVGDLDGDGKYEIILKWDPTNAKDNSQRGYTGNVYLDAYRMDGKQLWRIDLGKNIRAGAHYSQFMVFDFDGDGKAEIACKTADGTTDAAGKVIGDAKADYRNETGYVLDGPEFLTVFEGISGKILDSVPFTPERGEVGAWGDKYGNRVDRFISAVAYLDGKHPSLITGRGYYTRLVRTAWDFEKGKIKMRWNFDSNDAGNEAHRSMGNHQMSIADLDGDGKQEVISGASVIASNGKSFYANGLGHGDALHVSDMDPTRKGLELWQCHEEPAKYGEYGMEFRDVLTGKPIWGVSGEGKDVGRCMASDIDPTHYGYEVWGSVGGLYDCKGNQISANRPRSMNFAVWWDGDLTRELLDGNHVDKWDYQNGQLVRLFTAEGCSSNNGTKATPAVSGDLFGDWREEVVLKKNDSSALRIFTTTIPTTYKMPTLMHDAQYRVAIAWQNSGYNQPPHPSFYLGEVAPK</sequence>